<dbReference type="GeneID" id="59373225"/>
<dbReference type="PANTHER" id="PTHR44169">
    <property type="entry name" value="NADPH-DEPENDENT 1-ACYLDIHYDROXYACETONE PHOSPHATE REDUCTASE"/>
    <property type="match status" value="1"/>
</dbReference>
<accession>A0A8H7A1D7</accession>
<dbReference type="Gene3D" id="3.40.50.720">
    <property type="entry name" value="NAD(P)-binding Rossmann-like Domain"/>
    <property type="match status" value="1"/>
</dbReference>
<organism evidence="5 6">
    <name type="scientific">Pleurotus ostreatus</name>
    <name type="common">Oyster mushroom</name>
    <name type="synonym">White-rot fungus</name>
    <dbReference type="NCBI Taxonomy" id="5322"/>
    <lineage>
        <taxon>Eukaryota</taxon>
        <taxon>Fungi</taxon>
        <taxon>Dikarya</taxon>
        <taxon>Basidiomycota</taxon>
        <taxon>Agaricomycotina</taxon>
        <taxon>Agaricomycetes</taxon>
        <taxon>Agaricomycetidae</taxon>
        <taxon>Agaricales</taxon>
        <taxon>Pleurotineae</taxon>
        <taxon>Pleurotaceae</taxon>
        <taxon>Pleurotus</taxon>
    </lineage>
</organism>
<evidence type="ECO:0000256" key="4">
    <source>
        <dbReference type="RuleBase" id="RU000363"/>
    </source>
</evidence>
<keyword evidence="2" id="KW-0521">NADP</keyword>
<dbReference type="GO" id="GO:0005783">
    <property type="term" value="C:endoplasmic reticulum"/>
    <property type="evidence" value="ECO:0007669"/>
    <property type="project" value="TreeGrafter"/>
</dbReference>
<evidence type="ECO:0000313" key="6">
    <source>
        <dbReference type="Proteomes" id="UP000623687"/>
    </source>
</evidence>
<dbReference type="EMBL" id="JACETU010000002">
    <property type="protein sequence ID" value="KAF7436574.1"/>
    <property type="molecule type" value="Genomic_DNA"/>
</dbReference>
<evidence type="ECO:0000313" key="5">
    <source>
        <dbReference type="EMBL" id="KAF7436574.1"/>
    </source>
</evidence>
<dbReference type="Proteomes" id="UP000623687">
    <property type="component" value="Unassembled WGS sequence"/>
</dbReference>
<dbReference type="AlphaFoldDB" id="A0A8H7A1D7"/>
<name>A0A8H7A1D7_PLEOS</name>
<dbReference type="VEuPathDB" id="FungiDB:PC9H_003407"/>
<keyword evidence="6" id="KW-1185">Reference proteome</keyword>
<protein>
    <submittedName>
        <fullName evidence="5">Uncharacterized protein</fullName>
    </submittedName>
</protein>
<dbReference type="InterPro" id="IPR002347">
    <property type="entry name" value="SDR_fam"/>
</dbReference>
<dbReference type="PROSITE" id="PS00061">
    <property type="entry name" value="ADH_SHORT"/>
    <property type="match status" value="1"/>
</dbReference>
<proteinExistence type="inferred from homology"/>
<dbReference type="PANTHER" id="PTHR44169:SF6">
    <property type="entry name" value="NADPH-DEPENDENT 1-ACYLDIHYDROXYACETONE PHOSPHATE REDUCTASE"/>
    <property type="match status" value="1"/>
</dbReference>
<evidence type="ECO:0000256" key="3">
    <source>
        <dbReference type="ARBA" id="ARBA00023002"/>
    </source>
</evidence>
<dbReference type="PRINTS" id="PR00080">
    <property type="entry name" value="SDRFAMILY"/>
</dbReference>
<dbReference type="RefSeq" id="XP_036634473.1">
    <property type="nucleotide sequence ID" value="XM_036773000.1"/>
</dbReference>
<comment type="similarity">
    <text evidence="1 4">Belongs to the short-chain dehydrogenases/reductases (SDR) family.</text>
</comment>
<dbReference type="SUPFAM" id="SSF51735">
    <property type="entry name" value="NAD(P)-binding Rossmann-fold domains"/>
    <property type="match status" value="1"/>
</dbReference>
<reference evidence="5" key="1">
    <citation type="submission" date="2019-07" db="EMBL/GenBank/DDBJ databases">
        <authorList>
            <person name="Palmer J.M."/>
        </authorList>
    </citation>
    <scope>NUCLEOTIDE SEQUENCE</scope>
    <source>
        <strain evidence="5">PC9</strain>
    </source>
</reference>
<dbReference type="CDD" id="cd05374">
    <property type="entry name" value="17beta-HSD-like_SDR_c"/>
    <property type="match status" value="1"/>
</dbReference>
<dbReference type="GO" id="GO:0016491">
    <property type="term" value="F:oxidoreductase activity"/>
    <property type="evidence" value="ECO:0007669"/>
    <property type="project" value="UniProtKB-KW"/>
</dbReference>
<evidence type="ECO:0000256" key="1">
    <source>
        <dbReference type="ARBA" id="ARBA00006484"/>
    </source>
</evidence>
<dbReference type="PRINTS" id="PR00081">
    <property type="entry name" value="GDHRDH"/>
</dbReference>
<comment type="caution">
    <text evidence="5">The sequence shown here is derived from an EMBL/GenBank/DDBJ whole genome shotgun (WGS) entry which is preliminary data.</text>
</comment>
<dbReference type="InterPro" id="IPR036291">
    <property type="entry name" value="NAD(P)-bd_dom_sf"/>
</dbReference>
<evidence type="ECO:0000256" key="2">
    <source>
        <dbReference type="ARBA" id="ARBA00022857"/>
    </source>
</evidence>
<dbReference type="FunFam" id="3.40.50.720:FF:000261">
    <property type="entry name" value="NADPH-dependent 1-acyldihydroxyacetone phosphate reductase"/>
    <property type="match status" value="1"/>
</dbReference>
<keyword evidence="3" id="KW-0560">Oxidoreductase</keyword>
<dbReference type="OrthoDB" id="2102561at2759"/>
<gene>
    <name evidence="5" type="ORF">PC9H_003407</name>
</gene>
<sequence>MSKKVVLVTGCSTGGIGYALCEEFAARGCKVYATSRDVEKIAAFKDETIGRMALDVTSDDDIQRVVQHIHLAEGKLDVVVNNAGGICVGALLDIPLEKVRQTFETNVFAALRVAKAVMPAMAERKSGTIVNIGSIVGEIPTPWNGIYSASKSALHTLTEVLSMEAKPFNVNVMLVSPGAVKSNIANNSAASFQMPEDSLYKDFIKNIYYRMNVSQAGNSMPTEKFVAKVVSNALQPKPPGYVTLGGNASTFSFFKWLPRAWVLWFMWRIYSKRL</sequence>
<dbReference type="Pfam" id="PF00106">
    <property type="entry name" value="adh_short"/>
    <property type="match status" value="1"/>
</dbReference>
<dbReference type="InterPro" id="IPR020904">
    <property type="entry name" value="Sc_DH/Rdtase_CS"/>
</dbReference>